<evidence type="ECO:0000313" key="4">
    <source>
        <dbReference type="Proteomes" id="UP000614216"/>
    </source>
</evidence>
<dbReference type="InterPro" id="IPR013651">
    <property type="entry name" value="ATP-grasp_RimK-type"/>
</dbReference>
<keyword evidence="4" id="KW-1185">Reference proteome</keyword>
<keyword evidence="1" id="KW-0547">Nucleotide-binding</keyword>
<gene>
    <name evidence="3" type="ORF">JMN32_05520</name>
</gene>
<dbReference type="GO" id="GO:0009432">
    <property type="term" value="P:SOS response"/>
    <property type="evidence" value="ECO:0007669"/>
    <property type="project" value="TreeGrafter"/>
</dbReference>
<protein>
    <submittedName>
        <fullName evidence="3">ATP-grasp domain-containing protein</fullName>
    </submittedName>
</protein>
<dbReference type="Proteomes" id="UP000614216">
    <property type="component" value="Unassembled WGS sequence"/>
</dbReference>
<organism evidence="3 4">
    <name type="scientific">Fulvivirga marina</name>
    <dbReference type="NCBI Taxonomy" id="2494733"/>
    <lineage>
        <taxon>Bacteria</taxon>
        <taxon>Pseudomonadati</taxon>
        <taxon>Bacteroidota</taxon>
        <taxon>Cytophagia</taxon>
        <taxon>Cytophagales</taxon>
        <taxon>Fulvivirgaceae</taxon>
        <taxon>Fulvivirga</taxon>
    </lineage>
</organism>
<comment type="caution">
    <text evidence="3">The sequence shown here is derived from an EMBL/GenBank/DDBJ whole genome shotgun (WGS) entry which is preliminary data.</text>
</comment>
<evidence type="ECO:0000259" key="2">
    <source>
        <dbReference type="PROSITE" id="PS50975"/>
    </source>
</evidence>
<name>A0A937KB90_9BACT</name>
<proteinExistence type="predicted"/>
<evidence type="ECO:0000256" key="1">
    <source>
        <dbReference type="PROSITE-ProRule" id="PRU00409"/>
    </source>
</evidence>
<feature type="domain" description="ATP-grasp" evidence="2">
    <location>
        <begin position="114"/>
        <end position="303"/>
    </location>
</feature>
<dbReference type="EMBL" id="JAEUGD010000018">
    <property type="protein sequence ID" value="MBL6445757.1"/>
    <property type="molecule type" value="Genomic_DNA"/>
</dbReference>
<reference evidence="3" key="1">
    <citation type="submission" date="2021-01" db="EMBL/GenBank/DDBJ databases">
        <title>Fulvivirga kasyanovii gen. nov., sp nov., a novel member of the phylum Bacteroidetes isolated from seawater in a mussel farm.</title>
        <authorList>
            <person name="Zhao L.-H."/>
            <person name="Wang Z.-J."/>
        </authorList>
    </citation>
    <scope>NUCLEOTIDE SEQUENCE</scope>
    <source>
        <strain evidence="3">29W222</strain>
    </source>
</reference>
<dbReference type="PANTHER" id="PTHR21621:SF0">
    <property type="entry name" value="BETA-CITRYLGLUTAMATE SYNTHASE B-RELATED"/>
    <property type="match status" value="1"/>
</dbReference>
<dbReference type="GO" id="GO:0018169">
    <property type="term" value="F:ribosomal S6-glutamic acid ligase activity"/>
    <property type="evidence" value="ECO:0007669"/>
    <property type="project" value="TreeGrafter"/>
</dbReference>
<dbReference type="GO" id="GO:0046872">
    <property type="term" value="F:metal ion binding"/>
    <property type="evidence" value="ECO:0007669"/>
    <property type="project" value="InterPro"/>
</dbReference>
<dbReference type="AlphaFoldDB" id="A0A937KB90"/>
<evidence type="ECO:0000313" key="3">
    <source>
        <dbReference type="EMBL" id="MBL6445757.1"/>
    </source>
</evidence>
<dbReference type="GO" id="GO:0005737">
    <property type="term" value="C:cytoplasm"/>
    <property type="evidence" value="ECO:0007669"/>
    <property type="project" value="TreeGrafter"/>
</dbReference>
<dbReference type="PANTHER" id="PTHR21621">
    <property type="entry name" value="RIBOSOMAL PROTEIN S6 MODIFICATION PROTEIN"/>
    <property type="match status" value="1"/>
</dbReference>
<dbReference type="Pfam" id="PF08443">
    <property type="entry name" value="RimK"/>
    <property type="match status" value="1"/>
</dbReference>
<sequence length="310" mass="35935">MKKRLGIIYHSSIFDERRGFIEHSRSLYDEIIIIHPERVIYEYRRDSVYPLMWMDGVSLNDLSMVYFLEYGDCTAQQLLLLLGNLEKDGCPLSTGLERFVHCYNGITDNIGKCYELLQTKGSNVRTNSYLIHSRAMVDETLAMAEKNGDFPLLNKPINGLGGMGIQKLKTLTQARQFILENFDEGERIILLERFIRFVKEWRVYIADNNIICAYEKHAGDNRLLKNLSRGGKMMPIEEDFEYVEEFLLKALPQDCRLGLYGIDVGLSESNHYHLIEINTVFLYRNVLEVTHVDLPRQAVQILAERARILT</sequence>
<keyword evidence="1" id="KW-0067">ATP-binding</keyword>
<dbReference type="PROSITE" id="PS50975">
    <property type="entry name" value="ATP_GRASP"/>
    <property type="match status" value="1"/>
</dbReference>
<dbReference type="RefSeq" id="WP_202855306.1">
    <property type="nucleotide sequence ID" value="NZ_JAEUGD010000018.1"/>
</dbReference>
<accession>A0A937KB90</accession>
<dbReference type="SUPFAM" id="SSF56059">
    <property type="entry name" value="Glutathione synthetase ATP-binding domain-like"/>
    <property type="match status" value="1"/>
</dbReference>
<dbReference type="InterPro" id="IPR011761">
    <property type="entry name" value="ATP-grasp"/>
</dbReference>
<dbReference type="Gene3D" id="3.30.470.20">
    <property type="entry name" value="ATP-grasp fold, B domain"/>
    <property type="match status" value="1"/>
</dbReference>
<dbReference type="GO" id="GO:0005524">
    <property type="term" value="F:ATP binding"/>
    <property type="evidence" value="ECO:0007669"/>
    <property type="project" value="UniProtKB-UniRule"/>
</dbReference>